<dbReference type="Gene3D" id="1.25.40.10">
    <property type="entry name" value="Tetratricopeptide repeat domain"/>
    <property type="match status" value="1"/>
</dbReference>
<accession>A0ABS7VPM4</accession>
<keyword evidence="2" id="KW-0732">Signal</keyword>
<gene>
    <name evidence="3" type="ORF">K9B37_11780</name>
</gene>
<dbReference type="SUPFAM" id="SSF48452">
    <property type="entry name" value="TPR-like"/>
    <property type="match status" value="1"/>
</dbReference>
<proteinExistence type="predicted"/>
<dbReference type="PROSITE" id="PS50005">
    <property type="entry name" value="TPR"/>
    <property type="match status" value="1"/>
</dbReference>
<evidence type="ECO:0000256" key="1">
    <source>
        <dbReference type="PROSITE-ProRule" id="PRU00339"/>
    </source>
</evidence>
<dbReference type="EMBL" id="JAIRBM010000007">
    <property type="protein sequence ID" value="MBZ6076957.1"/>
    <property type="molecule type" value="Genomic_DNA"/>
</dbReference>
<name>A0ABS7VPM4_9HYPH</name>
<protein>
    <submittedName>
        <fullName evidence="3">Tetratricopeptide repeat protein</fullName>
    </submittedName>
</protein>
<sequence>MTRRSDTKHRLALLTGALILSLSTALAPVPAFAAGGGGGGGGNAGGGSGGGAGGGAAGGGGNAGAGGNAGNGEGGRSGDASTLMATCPRGQMYSQRSRRCVQVRSEIFTDDAVLDYAFALAKAERFDEALDTLSLVQNPETPKALNYRGYITRKLGRTDEGIGYYLRSVALDPQYAQVREYLGEAYVTQGKLDLANEQLQVIQTLCGKECEEYEDLAAAIGSAAK</sequence>
<dbReference type="Proteomes" id="UP000704176">
    <property type="component" value="Unassembled WGS sequence"/>
</dbReference>
<feature type="chain" id="PRO_5045600886" evidence="2">
    <location>
        <begin position="34"/>
        <end position="225"/>
    </location>
</feature>
<comment type="caution">
    <text evidence="3">The sequence shown here is derived from an EMBL/GenBank/DDBJ whole genome shotgun (WGS) entry which is preliminary data.</text>
</comment>
<reference evidence="3 4" key="1">
    <citation type="submission" date="2021-09" db="EMBL/GenBank/DDBJ databases">
        <title>The complete genome sequence of a new microorganism.</title>
        <authorList>
            <person name="Zi Z."/>
        </authorList>
    </citation>
    <scope>NUCLEOTIDE SEQUENCE [LARGE SCALE GENOMIC DNA]</scope>
    <source>
        <strain evidence="3 4">WGZ8</strain>
    </source>
</reference>
<evidence type="ECO:0000313" key="3">
    <source>
        <dbReference type="EMBL" id="MBZ6076957.1"/>
    </source>
</evidence>
<keyword evidence="1" id="KW-0802">TPR repeat</keyword>
<organism evidence="3 4">
    <name type="scientific">Microvirga puerhi</name>
    <dbReference type="NCBI Taxonomy" id="2876078"/>
    <lineage>
        <taxon>Bacteria</taxon>
        <taxon>Pseudomonadati</taxon>
        <taxon>Pseudomonadota</taxon>
        <taxon>Alphaproteobacteria</taxon>
        <taxon>Hyphomicrobiales</taxon>
        <taxon>Methylobacteriaceae</taxon>
        <taxon>Microvirga</taxon>
    </lineage>
</organism>
<keyword evidence="4" id="KW-1185">Reference proteome</keyword>
<evidence type="ECO:0000256" key="2">
    <source>
        <dbReference type="SAM" id="SignalP"/>
    </source>
</evidence>
<evidence type="ECO:0000313" key="4">
    <source>
        <dbReference type="Proteomes" id="UP000704176"/>
    </source>
</evidence>
<feature type="repeat" description="TPR" evidence="1">
    <location>
        <begin position="142"/>
        <end position="175"/>
    </location>
</feature>
<dbReference type="RefSeq" id="WP_224313271.1">
    <property type="nucleotide sequence ID" value="NZ_JAIRBM010000007.1"/>
</dbReference>
<dbReference type="InterPro" id="IPR011990">
    <property type="entry name" value="TPR-like_helical_dom_sf"/>
</dbReference>
<feature type="signal peptide" evidence="2">
    <location>
        <begin position="1"/>
        <end position="33"/>
    </location>
</feature>
<dbReference type="InterPro" id="IPR019734">
    <property type="entry name" value="TPR_rpt"/>
</dbReference>
<dbReference type="Pfam" id="PF13432">
    <property type="entry name" value="TPR_16"/>
    <property type="match status" value="1"/>
</dbReference>